<name>A0A7T7XJW2_9SPIR</name>
<keyword evidence="2" id="KW-1185">Reference proteome</keyword>
<dbReference type="AlphaFoldDB" id="A0A7T7XJW2"/>
<evidence type="ECO:0000313" key="2">
    <source>
        <dbReference type="Proteomes" id="UP000595917"/>
    </source>
</evidence>
<evidence type="ECO:0000313" key="1">
    <source>
        <dbReference type="EMBL" id="QQO07721.1"/>
    </source>
</evidence>
<sequence length="301" mass="34526">MGNVPEWASFADEEQYTAFMAAVENYLIDHGISYTLEGGFVNAEEDYFGSPRLGLQNMLQYCVQNPVETYMDMVKNQFDTTRENHLFNEEFKKIEDDFEKVKEYIGVRIYDSGYMANISGDAVLAREISENLFAMLIFDQPYSVSNIPPAKLEKWNKTADELFEFGIHNMRDHYPVPINEQDFEGFRIWYASVGHFFVPNIIFDLKDRPELLGSKGALIGIPHRHAVIIYPIEDAEVLQAINVLLPTVYNMCVQGPGSISSSLYWYHDGELTELPCGVQDQSLAFYPPENFIQFIQTLDKS</sequence>
<dbReference type="KEGG" id="bhc:JFL75_12280"/>
<gene>
    <name evidence="1" type="ORF">JFL75_12280</name>
</gene>
<protein>
    <submittedName>
        <fullName evidence="1">Uncharacterized protein</fullName>
    </submittedName>
</protein>
<dbReference type="RefSeq" id="WP_215625027.1">
    <property type="nucleotide sequence ID" value="NZ_CP067089.2"/>
</dbReference>
<reference evidence="1" key="1">
    <citation type="submission" date="2021-01" db="EMBL/GenBank/DDBJ databases">
        <title>Description of Breznakiella homolactica.</title>
        <authorList>
            <person name="Song Y."/>
            <person name="Brune A."/>
        </authorList>
    </citation>
    <scope>NUCLEOTIDE SEQUENCE</scope>
    <source>
        <strain evidence="1">RmG30</strain>
    </source>
</reference>
<accession>A0A7T7XJW2</accession>
<organism evidence="1 2">
    <name type="scientific">Breznakiella homolactica</name>
    <dbReference type="NCBI Taxonomy" id="2798577"/>
    <lineage>
        <taxon>Bacteria</taxon>
        <taxon>Pseudomonadati</taxon>
        <taxon>Spirochaetota</taxon>
        <taxon>Spirochaetia</taxon>
        <taxon>Spirochaetales</taxon>
        <taxon>Breznakiellaceae</taxon>
        <taxon>Breznakiella</taxon>
    </lineage>
</organism>
<dbReference type="Proteomes" id="UP000595917">
    <property type="component" value="Chromosome"/>
</dbReference>
<proteinExistence type="predicted"/>
<dbReference type="EMBL" id="CP067089">
    <property type="protein sequence ID" value="QQO07721.1"/>
    <property type="molecule type" value="Genomic_DNA"/>
</dbReference>